<gene>
    <name evidence="1" type="ORF">LEP1GSC187_3023</name>
</gene>
<dbReference type="EMBL" id="AHOQ02000050">
    <property type="protein sequence ID" value="EMO43674.1"/>
    <property type="molecule type" value="Genomic_DNA"/>
</dbReference>
<dbReference type="AlphaFoldDB" id="M6URK5"/>
<comment type="caution">
    <text evidence="1">The sequence shown here is derived from an EMBL/GenBank/DDBJ whole genome shotgun (WGS) entry which is preliminary data.</text>
</comment>
<accession>M6URK5</accession>
<dbReference type="Proteomes" id="UP000012160">
    <property type="component" value="Unassembled WGS sequence"/>
</dbReference>
<protein>
    <submittedName>
        <fullName evidence="1">Uncharacterized protein</fullName>
    </submittedName>
</protein>
<proteinExistence type="predicted"/>
<evidence type="ECO:0000313" key="2">
    <source>
        <dbReference type="Proteomes" id="UP000012160"/>
    </source>
</evidence>
<name>M6URK5_9LEPT</name>
<reference evidence="1 2" key="1">
    <citation type="submission" date="2013-01" db="EMBL/GenBank/DDBJ databases">
        <authorList>
            <person name="Harkins D.M."/>
            <person name="Durkin A.S."/>
            <person name="Brinkac L.M."/>
            <person name="Haft D.H."/>
            <person name="Selengut J.D."/>
            <person name="Sanka R."/>
            <person name="DePew J."/>
            <person name="Purushe J."/>
            <person name="Matthias M.A."/>
            <person name="Vinetz J.M."/>
            <person name="Sutton G.G."/>
            <person name="Nierman W.C."/>
            <person name="Fouts D.E."/>
        </authorList>
    </citation>
    <scope>NUCLEOTIDE SEQUENCE [LARGE SCALE GENOMIC DNA]</scope>
    <source>
        <strain evidence="1 2">ZUN179</strain>
    </source>
</reference>
<organism evidence="1 2">
    <name type="scientific">Leptospira santarosai str. ZUN179</name>
    <dbReference type="NCBI Taxonomy" id="1049985"/>
    <lineage>
        <taxon>Bacteria</taxon>
        <taxon>Pseudomonadati</taxon>
        <taxon>Spirochaetota</taxon>
        <taxon>Spirochaetia</taxon>
        <taxon>Leptospirales</taxon>
        <taxon>Leptospiraceae</taxon>
        <taxon>Leptospira</taxon>
    </lineage>
</organism>
<evidence type="ECO:0000313" key="1">
    <source>
        <dbReference type="EMBL" id="EMO43674.1"/>
    </source>
</evidence>
<sequence length="55" mass="6542">MNIHRFLYFSKNIFFFVPKDEILSKINPKHPRTKIRKKAPDGAKNKTFSILSLKH</sequence>